<organism evidence="1 2">
    <name type="scientific">Thermofilum pendens (strain DSM 2475 / Hrk 5)</name>
    <dbReference type="NCBI Taxonomy" id="368408"/>
    <lineage>
        <taxon>Archaea</taxon>
        <taxon>Thermoproteota</taxon>
        <taxon>Thermoprotei</taxon>
        <taxon>Thermofilales</taxon>
        <taxon>Thermofilaceae</taxon>
        <taxon>Thermofilum</taxon>
    </lineage>
</organism>
<dbReference type="eggNOG" id="arCOG05487">
    <property type="taxonomic scope" value="Archaea"/>
</dbReference>
<evidence type="ECO:0000313" key="1">
    <source>
        <dbReference type="EMBL" id="ABL78693.1"/>
    </source>
</evidence>
<dbReference type="KEGG" id="tpe:Tpen_1295"/>
<keyword evidence="2" id="KW-1185">Reference proteome</keyword>
<proteinExistence type="predicted"/>
<sequence length="191" mass="20954">MAKSVGWTALRAALSRRIEEEFPGLEGWEEGLMLGVCEKDFLNYVCVEKGFGGPGEAYAYVEGLAEEKPAEFASILGDWFDLWAAKWRQRVWVAPRGAREEGPSVLEELPAAREARRLALALLIRRGEVCFTDALASAAVRGALARIASRMGVGAARRVAESDPQMLAAEVERAVKEIASRRGPLVLVKPW</sequence>
<reference evidence="2" key="1">
    <citation type="journal article" date="2008" name="J. Bacteriol.">
        <title>Genome sequence of Thermofilum pendens reveals an exceptional loss of biosynthetic pathways without genome reduction.</title>
        <authorList>
            <person name="Anderson I."/>
            <person name="Rodriguez J."/>
            <person name="Susanti D."/>
            <person name="Porat I."/>
            <person name="Reich C."/>
            <person name="Ulrich L.E."/>
            <person name="Elkins J.G."/>
            <person name="Mavromatis K."/>
            <person name="Lykidis A."/>
            <person name="Kim E."/>
            <person name="Thompson L.S."/>
            <person name="Nolan M."/>
            <person name="Land M."/>
            <person name="Copeland A."/>
            <person name="Lapidus A."/>
            <person name="Lucas S."/>
            <person name="Detter C."/>
            <person name="Zhulin I.B."/>
            <person name="Olsen G.J."/>
            <person name="Whitman W."/>
            <person name="Mukhopadhyay B."/>
            <person name="Bristow J."/>
            <person name="Kyrpides N."/>
        </authorList>
    </citation>
    <scope>NUCLEOTIDE SEQUENCE [LARGE SCALE GENOMIC DNA]</scope>
    <source>
        <strain evidence="2">DSM 2475 / Hrk 5</strain>
    </source>
</reference>
<dbReference type="EMBL" id="CP000505">
    <property type="protein sequence ID" value="ABL78693.1"/>
    <property type="molecule type" value="Genomic_DNA"/>
</dbReference>
<accession>A1RZR3</accession>
<dbReference type="EnsemblBacteria" id="ABL78693">
    <property type="protein sequence ID" value="ABL78693"/>
    <property type="gene ID" value="Tpen_1295"/>
</dbReference>
<gene>
    <name evidence="1" type="ordered locus">Tpen_1295</name>
</gene>
<dbReference type="AlphaFoldDB" id="A1RZR3"/>
<name>A1RZR3_THEPD</name>
<protein>
    <submittedName>
        <fullName evidence="1">Uncharacterized protein</fullName>
    </submittedName>
</protein>
<dbReference type="STRING" id="368408.Tpen_1295"/>
<dbReference type="Proteomes" id="UP000000641">
    <property type="component" value="Chromosome"/>
</dbReference>
<evidence type="ECO:0000313" key="2">
    <source>
        <dbReference type="Proteomes" id="UP000000641"/>
    </source>
</evidence>
<dbReference type="HOGENOM" id="CLU_111004_0_0_2"/>